<reference evidence="1 2" key="1">
    <citation type="submission" date="2022-10" db="EMBL/GenBank/DDBJ databases">
        <title>Chitinophaga nivalis PC15 sp. nov., isolated from Pyeongchang county, South Korea.</title>
        <authorList>
            <person name="Trinh H.N."/>
        </authorList>
    </citation>
    <scope>NUCLEOTIDE SEQUENCE [LARGE SCALE GENOMIC DNA]</scope>
    <source>
        <strain evidence="1 2">PC14</strain>
    </source>
</reference>
<protein>
    <submittedName>
        <fullName evidence="1">Zinc-binding metallopeptidase</fullName>
    </submittedName>
</protein>
<accession>A0ABT3IEL8</accession>
<organism evidence="1 2">
    <name type="scientific">Chitinophaga nivalis</name>
    <dbReference type="NCBI Taxonomy" id="2991709"/>
    <lineage>
        <taxon>Bacteria</taxon>
        <taxon>Pseudomonadati</taxon>
        <taxon>Bacteroidota</taxon>
        <taxon>Chitinophagia</taxon>
        <taxon>Chitinophagales</taxon>
        <taxon>Chitinophagaceae</taxon>
        <taxon>Chitinophaga</taxon>
    </lineage>
</organism>
<proteinExistence type="predicted"/>
<evidence type="ECO:0000313" key="1">
    <source>
        <dbReference type="EMBL" id="MCW3482407.1"/>
    </source>
</evidence>
<dbReference type="Pfam" id="PF15890">
    <property type="entry name" value="Peptidase_Mx1"/>
    <property type="match status" value="1"/>
</dbReference>
<dbReference type="NCBIfam" id="TIGR04549">
    <property type="entry name" value="LP_HExxH_w_tonB"/>
    <property type="match status" value="1"/>
</dbReference>
<dbReference type="RefSeq" id="WP_264726773.1">
    <property type="nucleotide sequence ID" value="NZ_JAPDNR010000001.1"/>
</dbReference>
<dbReference type="PROSITE" id="PS51257">
    <property type="entry name" value="PROKAR_LIPOPROTEIN"/>
    <property type="match status" value="1"/>
</dbReference>
<dbReference type="Proteomes" id="UP001207742">
    <property type="component" value="Unassembled WGS sequence"/>
</dbReference>
<evidence type="ECO:0000313" key="2">
    <source>
        <dbReference type="Proteomes" id="UP001207742"/>
    </source>
</evidence>
<dbReference type="InterPro" id="IPR030890">
    <property type="entry name" value="LP_HExxH_w_TonB"/>
</dbReference>
<keyword evidence="2" id="KW-1185">Reference proteome</keyword>
<dbReference type="SUPFAM" id="SSF55486">
    <property type="entry name" value="Metalloproteases ('zincins'), catalytic domain"/>
    <property type="match status" value="1"/>
</dbReference>
<name>A0ABT3IEL8_9BACT</name>
<sequence length="284" mass="32068">MKSVYIRIMLAAGLLITAAGCNKKEDLDISNLFPENTPAPTAIDNWITANYTKPYNIEVKYRWQPFEAPTDKTLVPIQEEKVVPIMDIVSKTWIAPYIKIAGLPFFLKYTPKQFILIGSPKYNSNGTIGLGEAEGGKSIQLLQLNLYHAKNEAFIKQMLHTIHHEFAHILHQNILYPREFKNITPGSYTSNWNLTSQADALAMGFITPYSRASFDEDFVEIASTMLTEGKAGFEKIVNSTPNTTGQQLIRQKAQIVRSYFINTWKIDFDKLQSTTVTAIAEVIK</sequence>
<dbReference type="EMBL" id="JAPDNS010000001">
    <property type="protein sequence ID" value="MCW3482407.1"/>
    <property type="molecule type" value="Genomic_DNA"/>
</dbReference>
<comment type="caution">
    <text evidence="1">The sequence shown here is derived from an EMBL/GenBank/DDBJ whole genome shotgun (WGS) entry which is preliminary data.</text>
</comment>
<gene>
    <name evidence="1" type="ORF">OL497_00740</name>
</gene>
<dbReference type="Gene3D" id="3.40.390.70">
    <property type="match status" value="1"/>
</dbReference>